<evidence type="ECO:0000313" key="4">
    <source>
        <dbReference type="Proteomes" id="UP000006263"/>
    </source>
</evidence>
<dbReference type="Pfam" id="PF13561">
    <property type="entry name" value="adh_short_C2"/>
    <property type="match status" value="1"/>
</dbReference>
<dbReference type="Proteomes" id="UP000006263">
    <property type="component" value="Unassembled WGS sequence"/>
</dbReference>
<dbReference type="PANTHER" id="PTHR48107">
    <property type="entry name" value="NADPH-DEPENDENT ALDEHYDE REDUCTASE-LIKE PROTEIN, CHLOROPLASTIC-RELATED"/>
    <property type="match status" value="1"/>
</dbReference>
<dbReference type="Gene3D" id="3.40.50.720">
    <property type="entry name" value="NAD(P)-binding Rossmann-like Domain"/>
    <property type="match status" value="1"/>
</dbReference>
<dbReference type="PRINTS" id="PR00080">
    <property type="entry name" value="SDRFAMILY"/>
</dbReference>
<dbReference type="eggNOG" id="COG1028">
    <property type="taxonomic scope" value="Bacteria"/>
</dbReference>
<name>K6ZGN8_9ALTE</name>
<proteinExistence type="inferred from homology"/>
<dbReference type="EMBL" id="BAEP01000004">
    <property type="protein sequence ID" value="GAC22550.1"/>
    <property type="molecule type" value="Genomic_DNA"/>
</dbReference>
<dbReference type="PRINTS" id="PR00081">
    <property type="entry name" value="GDHRDH"/>
</dbReference>
<dbReference type="FunFam" id="3.40.50.720:FF:000173">
    <property type="entry name" value="3-oxoacyl-[acyl-carrier protein] reductase"/>
    <property type="match status" value="1"/>
</dbReference>
<protein>
    <submittedName>
        <fullName evidence="3">3-oxoacyl-[acyl-carrier protein] reductase</fullName>
        <ecNumber evidence="3">1.1.1.100</ecNumber>
    </submittedName>
</protein>
<dbReference type="SUPFAM" id="SSF51735">
    <property type="entry name" value="NAD(P)-binding Rossmann-fold domains"/>
    <property type="match status" value="1"/>
</dbReference>
<keyword evidence="2 3" id="KW-0560">Oxidoreductase</keyword>
<accession>K6ZGN8</accession>
<dbReference type="InterPro" id="IPR036291">
    <property type="entry name" value="NAD(P)-bd_dom_sf"/>
</dbReference>
<dbReference type="InterPro" id="IPR002347">
    <property type="entry name" value="SDR_fam"/>
</dbReference>
<dbReference type="EC" id="1.1.1.100" evidence="3"/>
<sequence length="287" mass="30741">MRECEEAQRLLDYSNCKINFLSPLFEIKPCKLIEPLLQTQELIMSLPKIALVTGGSKGIGAAIVRRLSTDGFAVAVNYSKNPAPADDLVTELKDAGYTALAICCDVANSDAVSQMFDTIESELGPVNVLINNAGIMKNAPVAQSEEQDFDQQIAVNLKGTFNTLKQAANRMPNGGRIVNLSTSVVGLKLEQYGIYAATKSAVETMSAILSKELRGRDITVNTIAPGPTATDLFLDGKSQELIDRLAKMSPLERLGTPDDIARAVAFLVSPDGAWINGQVLRANGGIV</sequence>
<comment type="caution">
    <text evidence="3">The sequence shown here is derived from an EMBL/GenBank/DDBJ whole genome shotgun (WGS) entry which is preliminary data.</text>
</comment>
<evidence type="ECO:0000256" key="2">
    <source>
        <dbReference type="ARBA" id="ARBA00023002"/>
    </source>
</evidence>
<dbReference type="PANTHER" id="PTHR48107:SF7">
    <property type="entry name" value="RE15974P"/>
    <property type="match status" value="1"/>
</dbReference>
<dbReference type="AlphaFoldDB" id="K6ZGN8"/>
<organism evidence="3 4">
    <name type="scientific">Paraglaciecola mesophila KMM 241</name>
    <dbReference type="NCBI Taxonomy" id="1128912"/>
    <lineage>
        <taxon>Bacteria</taxon>
        <taxon>Pseudomonadati</taxon>
        <taxon>Pseudomonadota</taxon>
        <taxon>Gammaproteobacteria</taxon>
        <taxon>Alteromonadales</taxon>
        <taxon>Alteromonadaceae</taxon>
        <taxon>Paraglaciecola</taxon>
    </lineage>
</organism>
<evidence type="ECO:0000313" key="3">
    <source>
        <dbReference type="EMBL" id="GAC22550.1"/>
    </source>
</evidence>
<dbReference type="GO" id="GO:0004316">
    <property type="term" value="F:3-oxoacyl-[acyl-carrier-protein] reductase (NADPH) activity"/>
    <property type="evidence" value="ECO:0007669"/>
    <property type="project" value="UniProtKB-EC"/>
</dbReference>
<gene>
    <name evidence="3" type="primary">fabG</name>
    <name evidence="3" type="ORF">GMES_0241</name>
</gene>
<dbReference type="CDD" id="cd05362">
    <property type="entry name" value="THN_reductase-like_SDR_c"/>
    <property type="match status" value="1"/>
</dbReference>
<reference evidence="3 4" key="1">
    <citation type="journal article" date="2017" name="Antonie Van Leeuwenhoek">
        <title>Rhizobium rhizosphaerae sp. nov., a novel species isolated from rice rhizosphere.</title>
        <authorList>
            <person name="Zhao J.J."/>
            <person name="Zhang J."/>
            <person name="Zhang R.J."/>
            <person name="Zhang C.W."/>
            <person name="Yin H.Q."/>
            <person name="Zhang X.X."/>
        </authorList>
    </citation>
    <scope>NUCLEOTIDE SEQUENCE [LARGE SCALE GENOMIC DNA]</scope>
    <source>
        <strain evidence="3 4">KMM 241</strain>
    </source>
</reference>
<evidence type="ECO:0000256" key="1">
    <source>
        <dbReference type="ARBA" id="ARBA00006484"/>
    </source>
</evidence>
<comment type="similarity">
    <text evidence="1">Belongs to the short-chain dehydrogenases/reductases (SDR) family.</text>
</comment>